<evidence type="ECO:0000313" key="3">
    <source>
        <dbReference type="Proteomes" id="UP000076128"/>
    </source>
</evidence>
<name>A0A159Z968_9RHOB</name>
<dbReference type="AlphaFoldDB" id="A0A159Z968"/>
<dbReference type="KEGG" id="daa:AKL17_2p0014"/>
<proteinExistence type="predicted"/>
<sequence length="56" mass="6322">MRGRARAMNSSVSTSMTSRELSFRATRIARHSRVNSSTTFSMRSLRPSRVRSSTKS</sequence>
<geneLocation type="plasmid" evidence="3">
    <name>cai42_Plasmidb</name>
</geneLocation>
<dbReference type="EMBL" id="CP012663">
    <property type="protein sequence ID" value="AMY72136.1"/>
    <property type="molecule type" value="Genomic_DNA"/>
</dbReference>
<feature type="compositionally biased region" description="Basic residues" evidence="1">
    <location>
        <begin position="46"/>
        <end position="56"/>
    </location>
</feature>
<evidence type="ECO:0000313" key="2">
    <source>
        <dbReference type="EMBL" id="AMY72136.1"/>
    </source>
</evidence>
<accession>A0A159Z968</accession>
<keyword evidence="3" id="KW-1185">Reference proteome</keyword>
<feature type="compositionally biased region" description="Polar residues" evidence="1">
    <location>
        <begin position="8"/>
        <end position="20"/>
    </location>
</feature>
<dbReference type="Proteomes" id="UP000076128">
    <property type="component" value="Plasmid pcai42B"/>
</dbReference>
<gene>
    <name evidence="2" type="ORF">AKL17_2p0014</name>
</gene>
<feature type="region of interest" description="Disordered" evidence="1">
    <location>
        <begin position="1"/>
        <end position="56"/>
    </location>
</feature>
<protein>
    <submittedName>
        <fullName evidence="2">Uncharacterized protein</fullName>
    </submittedName>
</protein>
<evidence type="ECO:0000256" key="1">
    <source>
        <dbReference type="SAM" id="MobiDB-lite"/>
    </source>
</evidence>
<keyword evidence="2" id="KW-0614">Plasmid</keyword>
<organism evidence="2 3">
    <name type="scientific">Frigidibacter mobilis</name>
    <dbReference type="NCBI Taxonomy" id="1335048"/>
    <lineage>
        <taxon>Bacteria</taxon>
        <taxon>Pseudomonadati</taxon>
        <taxon>Pseudomonadota</taxon>
        <taxon>Alphaproteobacteria</taxon>
        <taxon>Rhodobacterales</taxon>
        <taxon>Paracoccaceae</taxon>
        <taxon>Frigidibacter</taxon>
    </lineage>
</organism>
<reference evidence="2 3" key="1">
    <citation type="submission" date="2015-09" db="EMBL/GenBank/DDBJ databases">
        <title>Complete genome sequence of Defluviimonas alba cai42t isolated from an oilfield in Xinjiang.</title>
        <authorList>
            <person name="Geng S."/>
            <person name="Pan X."/>
            <person name="Wu X."/>
        </authorList>
    </citation>
    <scope>NUCLEOTIDE SEQUENCE [LARGE SCALE GENOMIC DNA]</scope>
    <source>
        <strain evidence="3">cai42</strain>
        <plasmid evidence="3">cai42_Plasmidb</plasmid>
    </source>
</reference>